<dbReference type="InterPro" id="IPR008979">
    <property type="entry name" value="Galactose-bd-like_sf"/>
</dbReference>
<keyword evidence="4" id="KW-0479">Metal-binding</keyword>
<dbReference type="OrthoDB" id="9808753at2"/>
<evidence type="ECO:0000256" key="4">
    <source>
        <dbReference type="ARBA" id="ARBA00022723"/>
    </source>
</evidence>
<evidence type="ECO:0000259" key="11">
    <source>
        <dbReference type="PROSITE" id="PS50853"/>
    </source>
</evidence>
<evidence type="ECO:0000256" key="5">
    <source>
        <dbReference type="ARBA" id="ARBA00022734"/>
    </source>
</evidence>
<feature type="domain" description="Fibronectin type-III" evidence="11">
    <location>
        <begin position="287"/>
        <end position="377"/>
    </location>
</feature>
<evidence type="ECO:0000256" key="7">
    <source>
        <dbReference type="ARBA" id="ARBA00023157"/>
    </source>
</evidence>
<dbReference type="GO" id="GO:0010185">
    <property type="term" value="P:regulation of cellular defense response"/>
    <property type="evidence" value="ECO:0007669"/>
    <property type="project" value="UniProtKB-ARBA"/>
</dbReference>
<dbReference type="SMART" id="SM00060">
    <property type="entry name" value="FN3"/>
    <property type="match status" value="1"/>
</dbReference>
<comment type="caution">
    <text evidence="12">The sequence shown here is derived from an EMBL/GenBank/DDBJ whole genome shotgun (WGS) entry which is preliminary data.</text>
</comment>
<dbReference type="CDD" id="cd00063">
    <property type="entry name" value="FN3"/>
    <property type="match status" value="1"/>
</dbReference>
<dbReference type="Gene3D" id="2.60.40.10">
    <property type="entry name" value="Immunoglobulins"/>
    <property type="match status" value="1"/>
</dbReference>
<evidence type="ECO:0000259" key="10">
    <source>
        <dbReference type="PROSITE" id="PS50022"/>
    </source>
</evidence>
<dbReference type="PROSITE" id="PS50853">
    <property type="entry name" value="FN3"/>
    <property type="match status" value="1"/>
</dbReference>
<comment type="subunit">
    <text evidence="3">Homotrimer.</text>
</comment>
<dbReference type="AlphaFoldDB" id="A0A2S7T6L2"/>
<organism evidence="12 13">
    <name type="scientific">Aureicoccus marinus</name>
    <dbReference type="NCBI Taxonomy" id="754435"/>
    <lineage>
        <taxon>Bacteria</taxon>
        <taxon>Pseudomonadati</taxon>
        <taxon>Bacteroidota</taxon>
        <taxon>Flavobacteriia</taxon>
        <taxon>Flavobacteriales</taxon>
        <taxon>Flavobacteriaceae</taxon>
        <taxon>Aureicoccus</taxon>
    </lineage>
</organism>
<dbReference type="InterPro" id="IPR036116">
    <property type="entry name" value="FN3_sf"/>
</dbReference>
<dbReference type="InterPro" id="IPR006585">
    <property type="entry name" value="FTP1"/>
</dbReference>
<gene>
    <name evidence="12" type="ORF">BST99_05800</name>
</gene>
<evidence type="ECO:0000256" key="8">
    <source>
        <dbReference type="SAM" id="MobiDB-lite"/>
    </source>
</evidence>
<dbReference type="PANTHER" id="PTHR45713">
    <property type="entry name" value="FTP DOMAIN-CONTAINING PROTEIN"/>
    <property type="match status" value="1"/>
</dbReference>
<dbReference type="GO" id="GO:0042806">
    <property type="term" value="F:fucose binding"/>
    <property type="evidence" value="ECO:0007669"/>
    <property type="project" value="UniProtKB-ARBA"/>
</dbReference>
<feature type="chain" id="PRO_5015715490" description="Fibronectin type-III domain-containing protein" evidence="9">
    <location>
        <begin position="23"/>
        <end position="633"/>
    </location>
</feature>
<accession>A0A2S7T6L2</accession>
<comment type="similarity">
    <text evidence="2">Belongs to the fucolectin family.</text>
</comment>
<feature type="signal peptide" evidence="9">
    <location>
        <begin position="1"/>
        <end position="22"/>
    </location>
</feature>
<dbReference type="EMBL" id="MQVX01000001">
    <property type="protein sequence ID" value="PQJ15314.1"/>
    <property type="molecule type" value="Genomic_DNA"/>
</dbReference>
<evidence type="ECO:0000256" key="1">
    <source>
        <dbReference type="ARBA" id="ARBA00002219"/>
    </source>
</evidence>
<dbReference type="GO" id="GO:0046872">
    <property type="term" value="F:metal ion binding"/>
    <property type="evidence" value="ECO:0007669"/>
    <property type="project" value="UniProtKB-KW"/>
</dbReference>
<keyword evidence="5" id="KW-0430">Lectin</keyword>
<dbReference type="Pfam" id="PF00041">
    <property type="entry name" value="fn3"/>
    <property type="match status" value="1"/>
</dbReference>
<reference evidence="13" key="1">
    <citation type="submission" date="2016-11" db="EMBL/GenBank/DDBJ databases">
        <title>Trade-off between light-utilization and light-protection in marine flavobacteria.</title>
        <authorList>
            <person name="Kumagai Y."/>
            <person name="Yoshizawa S."/>
            <person name="Kogure K."/>
        </authorList>
    </citation>
    <scope>NUCLEOTIDE SEQUENCE [LARGE SCALE GENOMIC DNA]</scope>
    <source>
        <strain evidence="13">SG-18</strain>
    </source>
</reference>
<evidence type="ECO:0000256" key="3">
    <source>
        <dbReference type="ARBA" id="ARBA00011233"/>
    </source>
</evidence>
<dbReference type="InterPro" id="IPR051941">
    <property type="entry name" value="BG_Antigen-Binding_Lectin"/>
</dbReference>
<dbReference type="PROSITE" id="PS50022">
    <property type="entry name" value="FA58C_3"/>
    <property type="match status" value="1"/>
</dbReference>
<dbReference type="Pfam" id="PF22633">
    <property type="entry name" value="F5_F8_type_C_2"/>
    <property type="match status" value="1"/>
</dbReference>
<proteinExistence type="inferred from homology"/>
<evidence type="ECO:0000313" key="13">
    <source>
        <dbReference type="Proteomes" id="UP000239366"/>
    </source>
</evidence>
<evidence type="ECO:0008006" key="14">
    <source>
        <dbReference type="Google" id="ProtNLM"/>
    </source>
</evidence>
<comment type="function">
    <text evidence="1">Acts as a defensive agent. Recognizes blood group fucosylated oligosaccharides including A, B, H and Lewis B-type antigens. Does not recognize Lewis A antigen and has low affinity for monovalent haptens.</text>
</comment>
<dbReference type="SUPFAM" id="SSF49785">
    <property type="entry name" value="Galactose-binding domain-like"/>
    <property type="match status" value="1"/>
</dbReference>
<feature type="domain" description="F5/8 type C" evidence="10">
    <location>
        <begin position="133"/>
        <end position="279"/>
    </location>
</feature>
<dbReference type="InterPro" id="IPR000421">
    <property type="entry name" value="FA58C"/>
</dbReference>
<dbReference type="Gene3D" id="2.60.120.260">
    <property type="entry name" value="Galactose-binding domain-like"/>
    <property type="match status" value="1"/>
</dbReference>
<dbReference type="SUPFAM" id="SSF49265">
    <property type="entry name" value="Fibronectin type III"/>
    <property type="match status" value="1"/>
</dbReference>
<keyword evidence="7" id="KW-1015">Disulfide bond</keyword>
<dbReference type="PANTHER" id="PTHR45713:SF6">
    <property type="entry name" value="F5_8 TYPE C DOMAIN-CONTAINING PROTEIN"/>
    <property type="match status" value="1"/>
</dbReference>
<dbReference type="InterPro" id="IPR003961">
    <property type="entry name" value="FN3_dom"/>
</dbReference>
<dbReference type="Proteomes" id="UP000239366">
    <property type="component" value="Unassembled WGS sequence"/>
</dbReference>
<evidence type="ECO:0000313" key="12">
    <source>
        <dbReference type="EMBL" id="PQJ15314.1"/>
    </source>
</evidence>
<dbReference type="InterPro" id="IPR013783">
    <property type="entry name" value="Ig-like_fold"/>
</dbReference>
<feature type="region of interest" description="Disordered" evidence="8">
    <location>
        <begin position="360"/>
        <end position="395"/>
    </location>
</feature>
<sequence>MKTVLKFLFTLIAVLIGHSIQAQTTYSYTLYDGDTDQPLLSGFNNNISWDLDISNRLSVVSDIASGIYTQVKFTLSNGHTQTEGAHPYACYGDTSGNFTPWTQTAEEAVSFTVQYLNGPGNITETDNFTITFFRSSTSGGGGSSFPNVALNKSTSQSSTWNGYTSDQAVDGITTGNNWTHTINGANPWWRVDLGQAYDIDQIKVINRPSSCCVGRLNGAVVYVGNQDSSDPSDYTAVYNLNGDLVQDIQNLSVSGRYVMIHKTTGQGILNITEVEVHGQVTTAPPPKPSTPTTFYASNPTDTSIDLNWNASTITSGSISHYEIDIDPSTTINVGNSTNTTINSLSPGVTYTFAVRAVSDQGVSSDPTDDLSATTTDSSSGGGGSGGGSSTSLWTQSGNDVSFSSGKVGIGTSTPDENLHVVGNQRIQGDNASLFIKGTGEDDYNGGRIFLNTEYINSGNNFASAKISMHRGTNGTGHFEIQRTAGNGAYMGNLLRYKDAEGWRFFTANSNTSTSSSLQMQISHQGNVSIGTLLVGDWKLAVDGKIRAREIRVDNDAWPDFVFVSDYDLPTLDEIRNFIKKYGHLPAVPSAKEVEEEGVELGEMNKILLQKIEELTLYILELDEQVKELEKGSK</sequence>
<keyword evidence="9" id="KW-0732">Signal</keyword>
<dbReference type="RefSeq" id="WP_105000964.1">
    <property type="nucleotide sequence ID" value="NZ_MQVX01000001.1"/>
</dbReference>
<keyword evidence="6" id="KW-0106">Calcium</keyword>
<name>A0A2S7T6L2_9FLAO</name>
<evidence type="ECO:0000256" key="9">
    <source>
        <dbReference type="SAM" id="SignalP"/>
    </source>
</evidence>
<protein>
    <recommendedName>
        <fullName evidence="14">Fibronectin type-III domain-containing protein</fullName>
    </recommendedName>
</protein>
<evidence type="ECO:0000256" key="2">
    <source>
        <dbReference type="ARBA" id="ARBA00010147"/>
    </source>
</evidence>
<evidence type="ECO:0000256" key="6">
    <source>
        <dbReference type="ARBA" id="ARBA00022837"/>
    </source>
</evidence>
<feature type="compositionally biased region" description="Gly residues" evidence="8">
    <location>
        <begin position="379"/>
        <end position="388"/>
    </location>
</feature>
<keyword evidence="13" id="KW-1185">Reference proteome</keyword>
<feature type="compositionally biased region" description="Low complexity" evidence="8">
    <location>
        <begin position="363"/>
        <end position="378"/>
    </location>
</feature>
<dbReference type="SMART" id="SM00607">
    <property type="entry name" value="FTP"/>
    <property type="match status" value="1"/>
</dbReference>